<evidence type="ECO:0000259" key="2">
    <source>
        <dbReference type="PROSITE" id="PS51729"/>
    </source>
</evidence>
<evidence type="ECO:0000259" key="1">
    <source>
        <dbReference type="PROSITE" id="PS51186"/>
    </source>
</evidence>
<dbReference type="GO" id="GO:0016747">
    <property type="term" value="F:acyltransferase activity, transferring groups other than amino-acyl groups"/>
    <property type="evidence" value="ECO:0007669"/>
    <property type="project" value="InterPro"/>
</dbReference>
<dbReference type="InterPro" id="IPR045057">
    <property type="entry name" value="Gcn5-rel_NAT"/>
</dbReference>
<evidence type="ECO:0000313" key="3">
    <source>
        <dbReference type="EMBL" id="QIP38882.1"/>
    </source>
</evidence>
<dbReference type="PANTHER" id="PTHR31435:SF10">
    <property type="entry name" value="BSR4717 PROTEIN"/>
    <property type="match status" value="1"/>
</dbReference>
<dbReference type="Proteomes" id="UP000502345">
    <property type="component" value="Chromosome"/>
</dbReference>
<evidence type="ECO:0000313" key="4">
    <source>
        <dbReference type="Proteomes" id="UP000502345"/>
    </source>
</evidence>
<dbReference type="AlphaFoldDB" id="A0A6G9CPW2"/>
<organism evidence="3 4">
    <name type="scientific">Rhodococcus erythropolis</name>
    <name type="common">Arthrobacter picolinophilus</name>
    <dbReference type="NCBI Taxonomy" id="1833"/>
    <lineage>
        <taxon>Bacteria</taxon>
        <taxon>Bacillati</taxon>
        <taxon>Actinomycetota</taxon>
        <taxon>Actinomycetes</taxon>
        <taxon>Mycobacteriales</taxon>
        <taxon>Nocardiaceae</taxon>
        <taxon>Rhodococcus</taxon>
        <taxon>Rhodococcus erythropolis group</taxon>
    </lineage>
</organism>
<dbReference type="SUPFAM" id="SSF55729">
    <property type="entry name" value="Acyl-CoA N-acyltransferases (Nat)"/>
    <property type="match status" value="1"/>
</dbReference>
<dbReference type="PROSITE" id="PS51729">
    <property type="entry name" value="GNAT_YJDJ"/>
    <property type="match status" value="1"/>
</dbReference>
<dbReference type="PROSITE" id="PS51186">
    <property type="entry name" value="GNAT"/>
    <property type="match status" value="1"/>
</dbReference>
<dbReference type="PANTHER" id="PTHR31435">
    <property type="entry name" value="PROTEIN NATD1"/>
    <property type="match status" value="1"/>
</dbReference>
<gene>
    <name evidence="3" type="ORF">G9444_1638</name>
</gene>
<reference evidence="3 4" key="1">
    <citation type="submission" date="2020-03" db="EMBL/GenBank/DDBJ databases">
        <title>Screen low temperature-resistant strains for efficient degradation of petroleum hydrocarbons under the low temperature.</title>
        <authorList>
            <person name="Wang Y."/>
            <person name="Chen J."/>
        </authorList>
    </citation>
    <scope>NUCLEOTIDE SEQUENCE [LARGE SCALE GENOMIC DNA]</scope>
    <source>
        <strain evidence="3 4">KB1</strain>
    </source>
</reference>
<dbReference type="Pfam" id="PF14542">
    <property type="entry name" value="Acetyltransf_CG"/>
    <property type="match status" value="1"/>
</dbReference>
<dbReference type="Gene3D" id="3.40.630.30">
    <property type="match status" value="1"/>
</dbReference>
<protein>
    <submittedName>
        <fullName evidence="3">Uncharacterized protein</fullName>
    </submittedName>
</protein>
<feature type="domain" description="N-acetyltransferase" evidence="2">
    <location>
        <begin position="90"/>
        <end position="186"/>
    </location>
</feature>
<dbReference type="EMBL" id="CP050124">
    <property type="protein sequence ID" value="QIP38882.1"/>
    <property type="molecule type" value="Genomic_DNA"/>
</dbReference>
<proteinExistence type="predicted"/>
<feature type="domain" description="N-acetyltransferase" evidence="1">
    <location>
        <begin position="63"/>
        <end position="188"/>
    </location>
</feature>
<name>A0A6G9CPW2_RHOER</name>
<sequence>MKFVPAVTAAPGDSISTPKKRFTAIAVESFAVQKLVEPGTASSVADSMSGMDHSYGERANAAVADRAVEVAAMNDIENSRTGTSPEVTLVDNPSHERFELLSDDELVGILGYRDEDEISGSGAEAGDVVAYMHTVVKEEYGGQGLAAVLVQFAMDCAREREWSVRPVCTYVQRYLGEHPEYLELLVED</sequence>
<dbReference type="CDD" id="cd04301">
    <property type="entry name" value="NAT_SF"/>
    <property type="match status" value="1"/>
</dbReference>
<accession>A0A6G9CPW2</accession>
<dbReference type="InterPro" id="IPR000182">
    <property type="entry name" value="GNAT_dom"/>
</dbReference>
<dbReference type="InterPro" id="IPR016181">
    <property type="entry name" value="Acyl_CoA_acyltransferase"/>
</dbReference>
<dbReference type="InterPro" id="IPR031165">
    <property type="entry name" value="GNAT_YJDJ"/>
</dbReference>